<dbReference type="RefSeq" id="WP_146114463.1">
    <property type="nucleotide sequence ID" value="NZ_JBBGZH010000002.1"/>
</dbReference>
<evidence type="ECO:0000313" key="2">
    <source>
        <dbReference type="Proteomes" id="UP001375812"/>
    </source>
</evidence>
<accession>A0ABU8PGF3</accession>
<comment type="caution">
    <text evidence="1">The sequence shown here is derived from an EMBL/GenBank/DDBJ whole genome shotgun (WGS) entry which is preliminary data.</text>
</comment>
<sequence length="88" mass="9548">MTFQLRAAMVCGSSFTSGVHSIEQVWIRCRVSHIENRTDDNDTDVQALEAIASELHLDTPDKLLAVATALGEEGRSGSIDDFGIKAVE</sequence>
<proteinExistence type="predicted"/>
<dbReference type="Proteomes" id="UP001375812">
    <property type="component" value="Unassembled WGS sequence"/>
</dbReference>
<protein>
    <submittedName>
        <fullName evidence="1">Uncharacterized protein</fullName>
    </submittedName>
</protein>
<organism evidence="1 2">
    <name type="scientific">Ochrobactrum vermis</name>
    <dbReference type="NCBI Taxonomy" id="1827297"/>
    <lineage>
        <taxon>Bacteria</taxon>
        <taxon>Pseudomonadati</taxon>
        <taxon>Pseudomonadota</taxon>
        <taxon>Alphaproteobacteria</taxon>
        <taxon>Hyphomicrobiales</taxon>
        <taxon>Brucellaceae</taxon>
        <taxon>Brucella/Ochrobactrum group</taxon>
        <taxon>Ochrobactrum</taxon>
    </lineage>
</organism>
<name>A0ABU8PGF3_9HYPH</name>
<reference evidence="1 2" key="1">
    <citation type="submission" date="2023-12" db="EMBL/GenBank/DDBJ databases">
        <title>Gut-associated functions are favored during microbiome assembly across C. elegans life.</title>
        <authorList>
            <person name="Zimmermann J."/>
        </authorList>
    </citation>
    <scope>NUCLEOTIDE SEQUENCE [LARGE SCALE GENOMIC DNA]</scope>
    <source>
        <strain evidence="1 2">MYb71</strain>
    </source>
</reference>
<keyword evidence="2" id="KW-1185">Reference proteome</keyword>
<dbReference type="EMBL" id="JBBGZH010000002">
    <property type="protein sequence ID" value="MEJ5021181.1"/>
    <property type="molecule type" value="Genomic_DNA"/>
</dbReference>
<gene>
    <name evidence="1" type="ORF">WH297_15785</name>
</gene>
<evidence type="ECO:0000313" key="1">
    <source>
        <dbReference type="EMBL" id="MEJ5021181.1"/>
    </source>
</evidence>